<protein>
    <submittedName>
        <fullName evidence="1">Uncharacterized protein</fullName>
    </submittedName>
</protein>
<dbReference type="VEuPathDB" id="FungiDB:CC1G_12111"/>
<organism evidence="1 2">
    <name type="scientific">Coprinopsis cinerea (strain Okayama-7 / 130 / ATCC MYA-4618 / FGSC 9003)</name>
    <name type="common">Inky cap fungus</name>
    <name type="synonym">Hormographiella aspergillata</name>
    <dbReference type="NCBI Taxonomy" id="240176"/>
    <lineage>
        <taxon>Eukaryota</taxon>
        <taxon>Fungi</taxon>
        <taxon>Dikarya</taxon>
        <taxon>Basidiomycota</taxon>
        <taxon>Agaricomycotina</taxon>
        <taxon>Agaricomycetes</taxon>
        <taxon>Agaricomycetidae</taxon>
        <taxon>Agaricales</taxon>
        <taxon>Agaricineae</taxon>
        <taxon>Psathyrellaceae</taxon>
        <taxon>Coprinopsis</taxon>
    </lineage>
</organism>
<proteinExistence type="predicted"/>
<comment type="caution">
    <text evidence="1">The sequence shown here is derived from an EMBL/GenBank/DDBJ whole genome shotgun (WGS) entry which is preliminary data.</text>
</comment>
<dbReference type="Proteomes" id="UP000001861">
    <property type="component" value="Unassembled WGS sequence"/>
</dbReference>
<keyword evidence="2" id="KW-1185">Reference proteome</keyword>
<gene>
    <name evidence="1" type="ORF">CC1G_12111</name>
</gene>
<accession>A8PHB2</accession>
<sequence>MPFFENATNVTIHNGQFTNVNGDAVVFNHMGTHRGPGQASAGILEMEAAANSLASSFGLDGRMKPEMHGLVHRLKLDRKSR</sequence>
<dbReference type="GeneID" id="6018056"/>
<dbReference type="AlphaFoldDB" id="A8PHB2"/>
<dbReference type="KEGG" id="cci:CC1G_12111"/>
<dbReference type="RefSeq" id="XP_001841376.1">
    <property type="nucleotide sequence ID" value="XM_001841324.1"/>
</dbReference>
<reference evidence="1 2" key="1">
    <citation type="journal article" date="2010" name="Proc. Natl. Acad. Sci. U.S.A.">
        <title>Insights into evolution of multicellular fungi from the assembled chromosomes of the mushroom Coprinopsis cinerea (Coprinus cinereus).</title>
        <authorList>
            <person name="Stajich J.E."/>
            <person name="Wilke S.K."/>
            <person name="Ahren D."/>
            <person name="Au C.H."/>
            <person name="Birren B.W."/>
            <person name="Borodovsky M."/>
            <person name="Burns C."/>
            <person name="Canback B."/>
            <person name="Casselton L.A."/>
            <person name="Cheng C.K."/>
            <person name="Deng J."/>
            <person name="Dietrich F.S."/>
            <person name="Fargo D.C."/>
            <person name="Farman M.L."/>
            <person name="Gathman A.C."/>
            <person name="Goldberg J."/>
            <person name="Guigo R."/>
            <person name="Hoegger P.J."/>
            <person name="Hooker J.B."/>
            <person name="Huggins A."/>
            <person name="James T.Y."/>
            <person name="Kamada T."/>
            <person name="Kilaru S."/>
            <person name="Kodira C."/>
            <person name="Kues U."/>
            <person name="Kupfer D."/>
            <person name="Kwan H.S."/>
            <person name="Lomsadze A."/>
            <person name="Li W."/>
            <person name="Lilly W.W."/>
            <person name="Ma L.J."/>
            <person name="Mackey A.J."/>
            <person name="Manning G."/>
            <person name="Martin F."/>
            <person name="Muraguchi H."/>
            <person name="Natvig D.O."/>
            <person name="Palmerini H."/>
            <person name="Ramesh M.A."/>
            <person name="Rehmeyer C.J."/>
            <person name="Roe B.A."/>
            <person name="Shenoy N."/>
            <person name="Stanke M."/>
            <person name="Ter-Hovhannisyan V."/>
            <person name="Tunlid A."/>
            <person name="Velagapudi R."/>
            <person name="Vision T.J."/>
            <person name="Zeng Q."/>
            <person name="Zolan M.E."/>
            <person name="Pukkila P.J."/>
        </authorList>
    </citation>
    <scope>NUCLEOTIDE SEQUENCE [LARGE SCALE GENOMIC DNA]</scope>
    <source>
        <strain evidence="2">Okayama-7 / 130 / ATCC MYA-4618 / FGSC 9003</strain>
    </source>
</reference>
<name>A8PHB2_COPC7</name>
<dbReference type="InParanoid" id="A8PHB2"/>
<evidence type="ECO:0000313" key="2">
    <source>
        <dbReference type="Proteomes" id="UP000001861"/>
    </source>
</evidence>
<evidence type="ECO:0000313" key="1">
    <source>
        <dbReference type="EMBL" id="EAU80446.1"/>
    </source>
</evidence>
<dbReference type="EMBL" id="AACS02000006">
    <property type="protein sequence ID" value="EAU80446.1"/>
    <property type="molecule type" value="Genomic_DNA"/>
</dbReference>